<dbReference type="Proteomes" id="UP000250140">
    <property type="component" value="Unassembled WGS sequence"/>
</dbReference>
<protein>
    <recommendedName>
        <fullName evidence="3">MADS-box domain-containing protein</fullName>
    </recommendedName>
</protein>
<evidence type="ECO:0000313" key="2">
    <source>
        <dbReference type="Proteomes" id="UP000250140"/>
    </source>
</evidence>
<dbReference type="SUPFAM" id="SSF55455">
    <property type="entry name" value="SRF-like"/>
    <property type="match status" value="1"/>
</dbReference>
<dbReference type="GO" id="GO:0046983">
    <property type="term" value="F:protein dimerization activity"/>
    <property type="evidence" value="ECO:0007669"/>
    <property type="project" value="InterPro"/>
</dbReference>
<organism evidence="1 2">
    <name type="scientific">Glonium stellatum</name>
    <dbReference type="NCBI Taxonomy" id="574774"/>
    <lineage>
        <taxon>Eukaryota</taxon>
        <taxon>Fungi</taxon>
        <taxon>Dikarya</taxon>
        <taxon>Ascomycota</taxon>
        <taxon>Pezizomycotina</taxon>
        <taxon>Dothideomycetes</taxon>
        <taxon>Pleosporomycetidae</taxon>
        <taxon>Gloniales</taxon>
        <taxon>Gloniaceae</taxon>
        <taxon>Glonium</taxon>
    </lineage>
</organism>
<dbReference type="Gene3D" id="3.40.1810.10">
    <property type="entry name" value="Transcription factor, MADS-box"/>
    <property type="match status" value="1"/>
</dbReference>
<dbReference type="OrthoDB" id="3786035at2759"/>
<dbReference type="GO" id="GO:0045944">
    <property type="term" value="P:positive regulation of transcription by RNA polymerase II"/>
    <property type="evidence" value="ECO:0007669"/>
    <property type="project" value="UniProtKB-ARBA"/>
</dbReference>
<accession>A0A8E2EXS2</accession>
<proteinExistence type="predicted"/>
<gene>
    <name evidence="1" type="ORF">AOQ84DRAFT_296943</name>
</gene>
<evidence type="ECO:0000313" key="1">
    <source>
        <dbReference type="EMBL" id="OCL06476.1"/>
    </source>
</evidence>
<dbReference type="GO" id="GO:0003677">
    <property type="term" value="F:DNA binding"/>
    <property type="evidence" value="ECO:0007669"/>
    <property type="project" value="InterPro"/>
</dbReference>
<dbReference type="EMBL" id="KV750063">
    <property type="protein sequence ID" value="OCL06476.1"/>
    <property type="molecule type" value="Genomic_DNA"/>
</dbReference>
<name>A0A8E2EXS2_9PEZI</name>
<evidence type="ECO:0008006" key="3">
    <source>
        <dbReference type="Google" id="ProtNLM"/>
    </source>
</evidence>
<reference evidence="1 2" key="1">
    <citation type="journal article" date="2016" name="Nat. Commun.">
        <title>Ectomycorrhizal ecology is imprinted in the genome of the dominant symbiotic fungus Cenococcum geophilum.</title>
        <authorList>
            <consortium name="DOE Joint Genome Institute"/>
            <person name="Peter M."/>
            <person name="Kohler A."/>
            <person name="Ohm R.A."/>
            <person name="Kuo A."/>
            <person name="Krutzmann J."/>
            <person name="Morin E."/>
            <person name="Arend M."/>
            <person name="Barry K.W."/>
            <person name="Binder M."/>
            <person name="Choi C."/>
            <person name="Clum A."/>
            <person name="Copeland A."/>
            <person name="Grisel N."/>
            <person name="Haridas S."/>
            <person name="Kipfer T."/>
            <person name="LaButti K."/>
            <person name="Lindquist E."/>
            <person name="Lipzen A."/>
            <person name="Maire R."/>
            <person name="Meier B."/>
            <person name="Mihaltcheva S."/>
            <person name="Molinier V."/>
            <person name="Murat C."/>
            <person name="Poggeler S."/>
            <person name="Quandt C.A."/>
            <person name="Sperisen C."/>
            <person name="Tritt A."/>
            <person name="Tisserant E."/>
            <person name="Crous P.W."/>
            <person name="Henrissat B."/>
            <person name="Nehls U."/>
            <person name="Egli S."/>
            <person name="Spatafora J.W."/>
            <person name="Grigoriev I.V."/>
            <person name="Martin F.M."/>
        </authorList>
    </citation>
    <scope>NUCLEOTIDE SEQUENCE [LARGE SCALE GENOMIC DNA]</scope>
    <source>
        <strain evidence="1 2">CBS 207.34</strain>
    </source>
</reference>
<sequence length="77" mass="9384">MAKRSIKLQNKQLNRRLKCLKRKCYEYGNLPDIDVAIIICYRVKQELYTYRSTDLELWWPSKEEVVSRPLSRTHLHF</sequence>
<dbReference type="InterPro" id="IPR036879">
    <property type="entry name" value="TF_MADSbox_sf"/>
</dbReference>
<keyword evidence="2" id="KW-1185">Reference proteome</keyword>
<dbReference type="AlphaFoldDB" id="A0A8E2EXS2"/>